<protein>
    <submittedName>
        <fullName evidence="2">Uncharacterized protein</fullName>
    </submittedName>
</protein>
<name>A0ABQ5KIS2_9EUKA</name>
<sequence>MDIKPSFSQTETPTAQTEDKEVDAVTTPEPQPETGNEDEGFAPGDWLLAFGLDDQIFPAAIIALSTLDPENIGVNRKENTFGSPLAMASVFIRAVNPGDRVTVEITSTKLIRPSKMTVTLPDTDKVYEISPHLRYEYEKLLSIRQPYPEDITARVFVNGQEVGEHTQTVIVRKNFEDWSEMFAAYVNEGDPIIDEILSEALRKGYVDAFIGYQGDEMDVALQMEAIWKVLKDKGFRYSSISTTSVESDVVAAQHIRLVGDSTRGAQANCADGAVLLASIFRKIGLNAYLILLPSHMMVGVSSNAEKDAPIIPIETTLLACADLDQAQGSGLKTINEYKDEPSAVTYISINGAREAGILPLRNLYN</sequence>
<evidence type="ECO:0000256" key="1">
    <source>
        <dbReference type="SAM" id="MobiDB-lite"/>
    </source>
</evidence>
<accession>A0ABQ5KIS2</accession>
<reference evidence="2" key="1">
    <citation type="submission" date="2022-03" db="EMBL/GenBank/DDBJ databases">
        <title>Draft genome sequence of Aduncisulcus paluster, a free-living microaerophilic Fornicata.</title>
        <authorList>
            <person name="Yuyama I."/>
            <person name="Kume K."/>
            <person name="Tamura T."/>
            <person name="Inagaki Y."/>
            <person name="Hashimoto T."/>
        </authorList>
    </citation>
    <scope>NUCLEOTIDE SEQUENCE</scope>
    <source>
        <strain evidence="2">NY0171</strain>
    </source>
</reference>
<comment type="caution">
    <text evidence="2">The sequence shown here is derived from an EMBL/GenBank/DDBJ whole genome shotgun (WGS) entry which is preliminary data.</text>
</comment>
<keyword evidence="3" id="KW-1185">Reference proteome</keyword>
<dbReference type="EMBL" id="BQXS01001912">
    <property type="protein sequence ID" value="GKT31199.1"/>
    <property type="molecule type" value="Genomic_DNA"/>
</dbReference>
<feature type="region of interest" description="Disordered" evidence="1">
    <location>
        <begin position="1"/>
        <end position="40"/>
    </location>
</feature>
<gene>
    <name evidence="2" type="ORF">ADUPG1_001895</name>
</gene>
<dbReference type="Proteomes" id="UP001057375">
    <property type="component" value="Unassembled WGS sequence"/>
</dbReference>
<evidence type="ECO:0000313" key="2">
    <source>
        <dbReference type="EMBL" id="GKT31199.1"/>
    </source>
</evidence>
<evidence type="ECO:0000313" key="3">
    <source>
        <dbReference type="Proteomes" id="UP001057375"/>
    </source>
</evidence>
<proteinExistence type="predicted"/>
<feature type="compositionally biased region" description="Polar residues" evidence="1">
    <location>
        <begin position="1"/>
        <end position="16"/>
    </location>
</feature>
<organism evidence="2 3">
    <name type="scientific">Aduncisulcus paluster</name>
    <dbReference type="NCBI Taxonomy" id="2918883"/>
    <lineage>
        <taxon>Eukaryota</taxon>
        <taxon>Metamonada</taxon>
        <taxon>Carpediemonas-like organisms</taxon>
        <taxon>Aduncisulcus</taxon>
    </lineage>
</organism>